<accession>A0A0P7ANA0</accession>
<reference evidence="3 4" key="1">
    <citation type="submission" date="2015-09" db="EMBL/GenBank/DDBJ databases">
        <title>Draft genome of a European isolate of the apple canker pathogen Neonectria ditissima.</title>
        <authorList>
            <person name="Gomez-Cortecero A."/>
            <person name="Harrison R.J."/>
            <person name="Armitage A.D."/>
        </authorList>
    </citation>
    <scope>NUCLEOTIDE SEQUENCE [LARGE SCALE GENOMIC DNA]</scope>
    <source>
        <strain evidence="3 4">R09/05</strain>
    </source>
</reference>
<feature type="transmembrane region" description="Helical" evidence="2">
    <location>
        <begin position="6"/>
        <end position="27"/>
    </location>
</feature>
<feature type="region of interest" description="Disordered" evidence="1">
    <location>
        <begin position="62"/>
        <end position="86"/>
    </location>
</feature>
<evidence type="ECO:0000313" key="4">
    <source>
        <dbReference type="Proteomes" id="UP000050424"/>
    </source>
</evidence>
<keyword evidence="2" id="KW-1133">Transmembrane helix</keyword>
<name>A0A0P7ANA0_9HYPO</name>
<protein>
    <submittedName>
        <fullName evidence="3">Uncharacterized protein</fullName>
    </submittedName>
</protein>
<evidence type="ECO:0000313" key="3">
    <source>
        <dbReference type="EMBL" id="KPM35451.1"/>
    </source>
</evidence>
<evidence type="ECO:0000256" key="1">
    <source>
        <dbReference type="SAM" id="MobiDB-lite"/>
    </source>
</evidence>
<sequence>MYSASWAGGILCCGIECLILLTTAWGLRRLEIEQGNLEESVGRNNTARVEAATWLNTLQVGNPGVTQQHSPPAEDDVIGGPSKIER</sequence>
<comment type="caution">
    <text evidence="3">The sequence shown here is derived from an EMBL/GenBank/DDBJ whole genome shotgun (WGS) entry which is preliminary data.</text>
</comment>
<dbReference type="AlphaFoldDB" id="A0A0P7ANA0"/>
<keyword evidence="2" id="KW-0812">Transmembrane</keyword>
<organism evidence="3 4">
    <name type="scientific">Neonectria ditissima</name>
    <dbReference type="NCBI Taxonomy" id="78410"/>
    <lineage>
        <taxon>Eukaryota</taxon>
        <taxon>Fungi</taxon>
        <taxon>Dikarya</taxon>
        <taxon>Ascomycota</taxon>
        <taxon>Pezizomycotina</taxon>
        <taxon>Sordariomycetes</taxon>
        <taxon>Hypocreomycetidae</taxon>
        <taxon>Hypocreales</taxon>
        <taxon>Nectriaceae</taxon>
        <taxon>Neonectria</taxon>
    </lineage>
</organism>
<proteinExistence type="predicted"/>
<dbReference type="EMBL" id="LKCW01000252">
    <property type="protein sequence ID" value="KPM35451.1"/>
    <property type="molecule type" value="Genomic_DNA"/>
</dbReference>
<keyword evidence="2" id="KW-0472">Membrane</keyword>
<evidence type="ECO:0000256" key="2">
    <source>
        <dbReference type="SAM" id="Phobius"/>
    </source>
</evidence>
<keyword evidence="4" id="KW-1185">Reference proteome</keyword>
<gene>
    <name evidence="3" type="ORF">AK830_g11126</name>
</gene>
<dbReference type="Proteomes" id="UP000050424">
    <property type="component" value="Unassembled WGS sequence"/>
</dbReference>